<organism evidence="2">
    <name type="scientific">Strongyloides ratti</name>
    <name type="common">Parasitic roundworm</name>
    <dbReference type="NCBI Taxonomy" id="34506"/>
    <lineage>
        <taxon>Eukaryota</taxon>
        <taxon>Metazoa</taxon>
        <taxon>Ecdysozoa</taxon>
        <taxon>Nematoda</taxon>
        <taxon>Chromadorea</taxon>
        <taxon>Rhabditida</taxon>
        <taxon>Tylenchina</taxon>
        <taxon>Panagrolaimomorpha</taxon>
        <taxon>Strongyloidoidea</taxon>
        <taxon>Strongyloididae</taxon>
        <taxon>Strongyloides</taxon>
    </lineage>
</organism>
<reference evidence="4" key="3">
    <citation type="submission" date="2020-12" db="UniProtKB">
        <authorList>
            <consortium name="WormBaseParasite"/>
        </authorList>
    </citation>
    <scope>IDENTIFICATION</scope>
</reference>
<feature type="domain" description="Tyrosine-protein phosphatase" evidence="1">
    <location>
        <begin position="7"/>
        <end position="64"/>
    </location>
</feature>
<reference evidence="3" key="2">
    <citation type="submission" date="2014-09" db="EMBL/GenBank/DDBJ databases">
        <authorList>
            <person name="Martin A.A."/>
        </authorList>
    </citation>
    <scope>NUCLEOTIDE SEQUENCE</scope>
    <source>
        <strain evidence="3">ED321</strain>
    </source>
</reference>
<name>A0A090KW75_STRRB</name>
<dbReference type="SUPFAM" id="SSF52799">
    <property type="entry name" value="(Phosphotyrosine protein) phosphatases II"/>
    <property type="match status" value="1"/>
</dbReference>
<dbReference type="Pfam" id="PF00102">
    <property type="entry name" value="Y_phosphatase"/>
    <property type="match status" value="1"/>
</dbReference>
<dbReference type="Proteomes" id="UP000035682">
    <property type="component" value="Unplaced"/>
</dbReference>
<dbReference type="STRING" id="34506.A0A090KW75"/>
<dbReference type="GO" id="GO:0004725">
    <property type="term" value="F:protein tyrosine phosphatase activity"/>
    <property type="evidence" value="ECO:0007669"/>
    <property type="project" value="InterPro"/>
</dbReference>
<proteinExistence type="predicted"/>
<evidence type="ECO:0000313" key="2">
    <source>
        <dbReference type="EMBL" id="CEF61725.1"/>
    </source>
</evidence>
<dbReference type="InterPro" id="IPR029021">
    <property type="entry name" value="Prot-tyrosine_phosphatase-like"/>
</dbReference>
<dbReference type="OrthoDB" id="10253954at2759"/>
<evidence type="ECO:0000259" key="1">
    <source>
        <dbReference type="Pfam" id="PF00102"/>
    </source>
</evidence>
<evidence type="ECO:0000313" key="5">
    <source>
        <dbReference type="WormBase" id="SRAE_1000000300"/>
    </source>
</evidence>
<dbReference type="RefSeq" id="XP_024500927.1">
    <property type="nucleotide sequence ID" value="XM_024646783.1"/>
</dbReference>
<dbReference type="WBParaSite" id="SRAE_1000000300.1">
    <property type="protein sequence ID" value="SRAE_1000000300.1"/>
    <property type="gene ID" value="WBGene00256595"/>
</dbReference>
<protein>
    <submittedName>
        <fullName evidence="2 4">Protein-tyrosine phosphatase, receptor/non-receptor type domain-containing protein</fullName>
    </submittedName>
</protein>
<keyword evidence="3" id="KW-1185">Reference proteome</keyword>
<dbReference type="GeneID" id="36374090"/>
<dbReference type="CTD" id="36374090"/>
<dbReference type="WormBase" id="SRAE_1000000300">
    <property type="protein sequence ID" value="SRP00502"/>
    <property type="gene ID" value="WBGene00256595"/>
</dbReference>
<reference evidence="2" key="1">
    <citation type="submission" date="2014-09" db="EMBL/GenBank/DDBJ databases">
        <authorList>
            <person name="Aslett A.Martin."/>
        </authorList>
    </citation>
    <scope>NUCLEOTIDE SEQUENCE</scope>
    <source>
        <strain evidence="2">ED321 Heterogonic</strain>
    </source>
</reference>
<dbReference type="EMBL" id="LN609528">
    <property type="protein sequence ID" value="CEF61725.1"/>
    <property type="molecule type" value="Genomic_DNA"/>
</dbReference>
<evidence type="ECO:0000313" key="3">
    <source>
        <dbReference type="Proteomes" id="UP000035682"/>
    </source>
</evidence>
<accession>A0A090KW75</accession>
<dbReference type="AlphaFoldDB" id="A0A090KW75"/>
<gene>
    <name evidence="2 4 5" type="ORF">SRAE_1000000300</name>
</gene>
<dbReference type="InterPro" id="IPR000242">
    <property type="entry name" value="PTP_cat"/>
</dbReference>
<dbReference type="Gene3D" id="3.90.190.10">
    <property type="entry name" value="Protein tyrosine phosphatase superfamily"/>
    <property type="match status" value="1"/>
</dbReference>
<keyword evidence="2" id="KW-0675">Receptor</keyword>
<evidence type="ECO:0000313" key="4">
    <source>
        <dbReference type="WBParaSite" id="SRAE_1000000300.1"/>
    </source>
</evidence>
<sequence length="74" mass="8820">MIYKYGEGKERKIIMCQALLKETVDDTYDIIFKYQIEVIAILINENEIKKQNKCYPYFSLNLKDNNSKNYSLTN</sequence>